<dbReference type="RefSeq" id="WP_273691431.1">
    <property type="nucleotide sequence ID" value="NZ_CP117411.1"/>
</dbReference>
<dbReference type="EMBL" id="CP117411">
    <property type="protein sequence ID" value="WCT75503.1"/>
    <property type="molecule type" value="Genomic_DNA"/>
</dbReference>
<dbReference type="InterPro" id="IPR014922">
    <property type="entry name" value="YdhG-like"/>
</dbReference>
<dbReference type="SUPFAM" id="SSF159888">
    <property type="entry name" value="YdhG-like"/>
    <property type="match status" value="1"/>
</dbReference>
<evidence type="ECO:0000313" key="3">
    <source>
        <dbReference type="Proteomes" id="UP001220395"/>
    </source>
</evidence>
<keyword evidence="3" id="KW-1185">Reference proteome</keyword>
<dbReference type="Proteomes" id="UP001220395">
    <property type="component" value="Chromosome"/>
</dbReference>
<reference evidence="2 3" key="1">
    <citation type="submission" date="2023-02" db="EMBL/GenBank/DDBJ databases">
        <title>Genome sequence of Sphingomonas naphthae.</title>
        <authorList>
            <person name="Kim S."/>
            <person name="Heo J."/>
            <person name="Kwon S.-W."/>
        </authorList>
    </citation>
    <scope>NUCLEOTIDE SEQUENCE [LARGE SCALE GENOMIC DNA]</scope>
    <source>
        <strain evidence="2 3">KACC 18716</strain>
    </source>
</reference>
<feature type="domain" description="YdhG-like" evidence="1">
    <location>
        <begin position="17"/>
        <end position="121"/>
    </location>
</feature>
<evidence type="ECO:0000313" key="2">
    <source>
        <dbReference type="EMBL" id="WCT75503.1"/>
    </source>
</evidence>
<sequence>MSPIVADFLAGLDPTTRNTIDTVRGLVLTAADNLVEEIKWNAPSYRHGDAHRVTLGLERKGGIRIVLHRGAKVKDARGFAFADPVGIARWPTPDRGVILVADAEDATAKGAAIRDIVGRWIAATA</sequence>
<name>A0ABY7TR46_9SPHN</name>
<gene>
    <name evidence="2" type="ORF">PQ455_17330</name>
</gene>
<evidence type="ECO:0000259" key="1">
    <source>
        <dbReference type="Pfam" id="PF08818"/>
    </source>
</evidence>
<accession>A0ABY7TR46</accession>
<protein>
    <submittedName>
        <fullName evidence="2">DUF1801 domain-containing protein</fullName>
    </submittedName>
</protein>
<organism evidence="2 3">
    <name type="scientific">Sphingomonas naphthae</name>
    <dbReference type="NCBI Taxonomy" id="1813468"/>
    <lineage>
        <taxon>Bacteria</taxon>
        <taxon>Pseudomonadati</taxon>
        <taxon>Pseudomonadota</taxon>
        <taxon>Alphaproteobacteria</taxon>
        <taxon>Sphingomonadales</taxon>
        <taxon>Sphingomonadaceae</taxon>
        <taxon>Sphingomonas</taxon>
    </lineage>
</organism>
<dbReference type="Gene3D" id="3.90.1150.200">
    <property type="match status" value="1"/>
</dbReference>
<dbReference type="Pfam" id="PF08818">
    <property type="entry name" value="DUF1801"/>
    <property type="match status" value="1"/>
</dbReference>
<proteinExistence type="predicted"/>